<proteinExistence type="predicted"/>
<evidence type="ECO:0000256" key="3">
    <source>
        <dbReference type="SAM" id="MobiDB-lite"/>
    </source>
</evidence>
<evidence type="ECO:0000256" key="1">
    <source>
        <dbReference type="ARBA" id="ARBA00022741"/>
    </source>
</evidence>
<dbReference type="InterPro" id="IPR027417">
    <property type="entry name" value="P-loop_NTPase"/>
</dbReference>
<dbReference type="AlphaFoldDB" id="W0FLS8"/>
<feature type="region of interest" description="Disordered" evidence="3">
    <location>
        <begin position="228"/>
        <end position="285"/>
    </location>
</feature>
<dbReference type="EMBL" id="KC246857">
    <property type="protein sequence ID" value="AHF25896.1"/>
    <property type="molecule type" value="Genomic_DNA"/>
</dbReference>
<dbReference type="InterPro" id="IPR005702">
    <property type="entry name" value="Wzc-like_C"/>
</dbReference>
<dbReference type="PANTHER" id="PTHR32309:SF13">
    <property type="entry name" value="FERRIC ENTEROBACTIN TRANSPORT PROTEIN FEPE"/>
    <property type="match status" value="1"/>
</dbReference>
<reference evidence="4" key="1">
    <citation type="journal article" date="2013" name="PLoS ONE">
        <title>Metagenomic insights into the carbohydrate-active enzymes carried by the microorganisms adhering to solid digesta in the rumen of cows.</title>
        <authorList>
            <person name="Wang L."/>
            <person name="Hatem A."/>
            <person name="Catalyurek U.V."/>
            <person name="Morrison M."/>
            <person name="Yu Z."/>
        </authorList>
    </citation>
    <scope>NUCLEOTIDE SEQUENCE</scope>
</reference>
<dbReference type="GO" id="GO:0005524">
    <property type="term" value="F:ATP binding"/>
    <property type="evidence" value="ECO:0007669"/>
    <property type="project" value="UniProtKB-KW"/>
</dbReference>
<dbReference type="PANTHER" id="PTHR32309">
    <property type="entry name" value="TYROSINE-PROTEIN KINASE"/>
    <property type="match status" value="1"/>
</dbReference>
<accession>W0FLS8</accession>
<dbReference type="SUPFAM" id="SSF52540">
    <property type="entry name" value="P-loop containing nucleoside triphosphate hydrolases"/>
    <property type="match status" value="1"/>
</dbReference>
<sequence>MRNAAQTLLANIRFASVDDPVRTLVVTSSVPNEGKSTISLELARAVASSGNTVLLVECDMRRRSMAAMIGVHPRRGLYGVLAGANELASTAVAVDKNFWFLDVEPHIPNPPDIIASKRFKRFVEDAKQRFNYIIFDTPPLAAFVDAAVLSTIADGTVLVVRERFTKRSEVQDAYAQLQNAGANVVGVCMNHCEEERSEYYYAYYDKQGSRVATSEQGDEDDEKSLFSLPLRAPRHGSMPANRTRSAAEAAEQTQPETDDTAITIPTMPANRTRPAGAPQGDVAEE</sequence>
<dbReference type="Pfam" id="PF10609">
    <property type="entry name" value="ParA"/>
    <property type="match status" value="1"/>
</dbReference>
<dbReference type="InterPro" id="IPR033756">
    <property type="entry name" value="YlxH/NBP35"/>
</dbReference>
<dbReference type="GO" id="GO:0005886">
    <property type="term" value="C:plasma membrane"/>
    <property type="evidence" value="ECO:0007669"/>
    <property type="project" value="TreeGrafter"/>
</dbReference>
<dbReference type="CDD" id="cd05387">
    <property type="entry name" value="BY-kinase"/>
    <property type="match status" value="1"/>
</dbReference>
<name>W0FLS8_9BACT</name>
<keyword evidence="2" id="KW-0067">ATP-binding</keyword>
<evidence type="ECO:0000313" key="4">
    <source>
        <dbReference type="EMBL" id="AHF25896.1"/>
    </source>
</evidence>
<organism evidence="4">
    <name type="scientific">uncultured bacterium Contigcl_1528</name>
    <dbReference type="NCBI Taxonomy" id="1393649"/>
    <lineage>
        <taxon>Bacteria</taxon>
        <taxon>environmental samples</taxon>
    </lineage>
</organism>
<dbReference type="Gene3D" id="3.40.50.300">
    <property type="entry name" value="P-loop containing nucleotide triphosphate hydrolases"/>
    <property type="match status" value="1"/>
</dbReference>
<keyword evidence="1" id="KW-0547">Nucleotide-binding</keyword>
<dbReference type="NCBIfam" id="TIGR01007">
    <property type="entry name" value="eps_fam"/>
    <property type="match status" value="1"/>
</dbReference>
<dbReference type="InterPro" id="IPR050445">
    <property type="entry name" value="Bact_polysacc_biosynth/exp"/>
</dbReference>
<dbReference type="GO" id="GO:0004713">
    <property type="term" value="F:protein tyrosine kinase activity"/>
    <property type="evidence" value="ECO:0007669"/>
    <property type="project" value="TreeGrafter"/>
</dbReference>
<protein>
    <submittedName>
        <fullName evidence="4">Capsular exopolysaccharide family</fullName>
    </submittedName>
</protein>
<evidence type="ECO:0000256" key="2">
    <source>
        <dbReference type="ARBA" id="ARBA00022840"/>
    </source>
</evidence>